<evidence type="ECO:0000313" key="3">
    <source>
        <dbReference type="Proteomes" id="UP001187192"/>
    </source>
</evidence>
<proteinExistence type="predicted"/>
<keyword evidence="3" id="KW-1185">Reference proteome</keyword>
<dbReference type="EMBL" id="BTGU01015469">
    <property type="protein sequence ID" value="GMN72275.1"/>
    <property type="molecule type" value="Genomic_DNA"/>
</dbReference>
<keyword evidence="1" id="KW-0732">Signal</keyword>
<gene>
    <name evidence="2" type="ORF">TIFTF001_054703</name>
</gene>
<feature type="chain" id="PRO_5041734693" evidence="1">
    <location>
        <begin position="22"/>
        <end position="110"/>
    </location>
</feature>
<evidence type="ECO:0000313" key="2">
    <source>
        <dbReference type="EMBL" id="GMN72275.1"/>
    </source>
</evidence>
<sequence length="110" mass="12136">MEATALLTLPLILFLSFTTNGVSTRHGSSVSEVNRRQVCLLVEWSKIEAVGSKLKKVSRWYDGVYKLVSSSGGDVGTSTKFDETRLLVLVDEPLPFQFVPFSRNVPSATK</sequence>
<evidence type="ECO:0000256" key="1">
    <source>
        <dbReference type="SAM" id="SignalP"/>
    </source>
</evidence>
<feature type="signal peptide" evidence="1">
    <location>
        <begin position="1"/>
        <end position="21"/>
    </location>
</feature>
<dbReference type="AlphaFoldDB" id="A0AA88JFQ9"/>
<protein>
    <submittedName>
        <fullName evidence="2">Uncharacterized protein</fullName>
    </submittedName>
</protein>
<organism evidence="2 3">
    <name type="scientific">Ficus carica</name>
    <name type="common">Common fig</name>
    <dbReference type="NCBI Taxonomy" id="3494"/>
    <lineage>
        <taxon>Eukaryota</taxon>
        <taxon>Viridiplantae</taxon>
        <taxon>Streptophyta</taxon>
        <taxon>Embryophyta</taxon>
        <taxon>Tracheophyta</taxon>
        <taxon>Spermatophyta</taxon>
        <taxon>Magnoliopsida</taxon>
        <taxon>eudicotyledons</taxon>
        <taxon>Gunneridae</taxon>
        <taxon>Pentapetalae</taxon>
        <taxon>rosids</taxon>
        <taxon>fabids</taxon>
        <taxon>Rosales</taxon>
        <taxon>Moraceae</taxon>
        <taxon>Ficeae</taxon>
        <taxon>Ficus</taxon>
    </lineage>
</organism>
<comment type="caution">
    <text evidence="2">The sequence shown here is derived from an EMBL/GenBank/DDBJ whole genome shotgun (WGS) entry which is preliminary data.</text>
</comment>
<name>A0AA88JFQ9_FICCA</name>
<reference evidence="2" key="1">
    <citation type="submission" date="2023-07" db="EMBL/GenBank/DDBJ databases">
        <title>draft genome sequence of fig (Ficus carica).</title>
        <authorList>
            <person name="Takahashi T."/>
            <person name="Nishimura K."/>
        </authorList>
    </citation>
    <scope>NUCLEOTIDE SEQUENCE</scope>
</reference>
<accession>A0AA88JFQ9</accession>
<dbReference type="Proteomes" id="UP001187192">
    <property type="component" value="Unassembled WGS sequence"/>
</dbReference>